<feature type="transmembrane region" description="Helical" evidence="1">
    <location>
        <begin position="62"/>
        <end position="80"/>
    </location>
</feature>
<feature type="transmembrane region" description="Helical" evidence="1">
    <location>
        <begin position="86"/>
        <end position="104"/>
    </location>
</feature>
<gene>
    <name evidence="2" type="ORF">DDQ50_01760</name>
</gene>
<protein>
    <submittedName>
        <fullName evidence="2">Acyl esterase</fullName>
    </submittedName>
</protein>
<keyword evidence="3" id="KW-1185">Reference proteome</keyword>
<dbReference type="OrthoDB" id="3292509at2"/>
<keyword evidence="1" id="KW-0472">Membrane</keyword>
<keyword evidence="1" id="KW-0812">Transmembrane</keyword>
<name>A0A2V1HXC2_9MICO</name>
<evidence type="ECO:0000313" key="3">
    <source>
        <dbReference type="Proteomes" id="UP000244893"/>
    </source>
</evidence>
<dbReference type="RefSeq" id="WP_116755014.1">
    <property type="nucleotide sequence ID" value="NZ_JBHUEX010000001.1"/>
</dbReference>
<proteinExistence type="predicted"/>
<dbReference type="EMBL" id="QEOP01000001">
    <property type="protein sequence ID" value="PVZ95277.1"/>
    <property type="molecule type" value="Genomic_DNA"/>
</dbReference>
<dbReference type="Proteomes" id="UP000244893">
    <property type="component" value="Unassembled WGS sequence"/>
</dbReference>
<feature type="transmembrane region" description="Helical" evidence="1">
    <location>
        <begin position="145"/>
        <end position="169"/>
    </location>
</feature>
<accession>A0A2V1HXC2</accession>
<feature type="transmembrane region" description="Helical" evidence="1">
    <location>
        <begin position="7"/>
        <end position="25"/>
    </location>
</feature>
<evidence type="ECO:0000256" key="1">
    <source>
        <dbReference type="SAM" id="Phobius"/>
    </source>
</evidence>
<evidence type="ECO:0000313" key="2">
    <source>
        <dbReference type="EMBL" id="PVZ95277.1"/>
    </source>
</evidence>
<feature type="transmembrane region" description="Helical" evidence="1">
    <location>
        <begin position="31"/>
        <end position="50"/>
    </location>
</feature>
<dbReference type="InterPro" id="IPR017195">
    <property type="entry name" value="ABC_thiamin-permease_prd"/>
</dbReference>
<feature type="transmembrane region" description="Helical" evidence="1">
    <location>
        <begin position="111"/>
        <end position="133"/>
    </location>
</feature>
<dbReference type="Pfam" id="PF09819">
    <property type="entry name" value="ABC_cobalt"/>
    <property type="match status" value="1"/>
</dbReference>
<organism evidence="2 3">
    <name type="scientific">Amnibacterium flavum</name>
    <dbReference type="NCBI Taxonomy" id="2173173"/>
    <lineage>
        <taxon>Bacteria</taxon>
        <taxon>Bacillati</taxon>
        <taxon>Actinomycetota</taxon>
        <taxon>Actinomycetes</taxon>
        <taxon>Micrococcales</taxon>
        <taxon>Microbacteriaceae</taxon>
        <taxon>Amnibacterium</taxon>
    </lineage>
</organism>
<comment type="caution">
    <text evidence="2">The sequence shown here is derived from an EMBL/GenBank/DDBJ whole genome shotgun (WGS) entry which is preliminary data.</text>
</comment>
<reference evidence="2 3" key="1">
    <citation type="submission" date="2018-05" db="EMBL/GenBank/DDBJ databases">
        <title>Amnibacterium sp. M8JJ-5, whole genome shotgun sequence.</title>
        <authorList>
            <person name="Tuo L."/>
        </authorList>
    </citation>
    <scope>NUCLEOTIDE SEQUENCE [LARGE SCALE GENOMIC DNA]</scope>
    <source>
        <strain evidence="2 3">M8JJ-5</strain>
    </source>
</reference>
<dbReference type="AlphaFoldDB" id="A0A2V1HXC2"/>
<sequence length="185" mass="18852">MQRQTTAILLTCAAIGVAGGLVFVLEGLISGTVAAAAPFLYGATLGVYFLPGAIAMVLLRRPGVALLSAVIAGVVVSPFTSISVRAIAATALIGALQELPYAITRYRKRPVWLLYLGAVVAGAIFSAVVLVAFDVVSLAPGLQFVAVLSSVLAPVVFTAIGHAIALGVARTGAARSLAWRPAPRS</sequence>
<keyword evidence="1" id="KW-1133">Transmembrane helix</keyword>